<dbReference type="InParanoid" id="A0A0G4EET9"/>
<evidence type="ECO:0000313" key="2">
    <source>
        <dbReference type="Proteomes" id="UP000041254"/>
    </source>
</evidence>
<evidence type="ECO:0000313" key="1">
    <source>
        <dbReference type="EMBL" id="CEL94526.1"/>
    </source>
</evidence>
<sequence length="94" mass="10459">MSPETVSSLKPDQSLRHRLTELGKIIDVATTEVPISEEQKADAVISLLPMQIQPTLKFQMLKDFDSAKAAYLTEGRLVGSLEDLGWPAMSSRWD</sequence>
<proteinExistence type="predicted"/>
<dbReference type="EMBL" id="CDMY01000221">
    <property type="protein sequence ID" value="CEL94526.1"/>
    <property type="molecule type" value="Genomic_DNA"/>
</dbReference>
<keyword evidence="2" id="KW-1185">Reference proteome</keyword>
<dbReference type="AlphaFoldDB" id="A0A0G4EET9"/>
<name>A0A0G4EET9_VITBC</name>
<protein>
    <submittedName>
        <fullName evidence="1">Uncharacterized protein</fullName>
    </submittedName>
</protein>
<reference evidence="1 2" key="1">
    <citation type="submission" date="2014-11" db="EMBL/GenBank/DDBJ databases">
        <authorList>
            <person name="Zhu J."/>
            <person name="Qi W."/>
            <person name="Song R."/>
        </authorList>
    </citation>
    <scope>NUCLEOTIDE SEQUENCE [LARGE SCALE GENOMIC DNA]</scope>
</reference>
<gene>
    <name evidence="1" type="ORF">Vbra_7252</name>
</gene>
<dbReference type="Proteomes" id="UP000041254">
    <property type="component" value="Unassembled WGS sequence"/>
</dbReference>
<dbReference type="VEuPathDB" id="CryptoDB:Vbra_7252"/>
<organism evidence="1 2">
    <name type="scientific">Vitrella brassicaformis (strain CCMP3155)</name>
    <dbReference type="NCBI Taxonomy" id="1169540"/>
    <lineage>
        <taxon>Eukaryota</taxon>
        <taxon>Sar</taxon>
        <taxon>Alveolata</taxon>
        <taxon>Colpodellida</taxon>
        <taxon>Vitrellaceae</taxon>
        <taxon>Vitrella</taxon>
    </lineage>
</organism>
<accession>A0A0G4EET9</accession>